<dbReference type="OrthoDB" id="2965348at2"/>
<dbReference type="EMBL" id="QOCW01000001">
    <property type="protein sequence ID" value="RBW71638.1"/>
    <property type="molecule type" value="Genomic_DNA"/>
</dbReference>
<dbReference type="Gene3D" id="3.30.1380.20">
    <property type="entry name" value="Trafficking protein particle complex subunit 3"/>
    <property type="match status" value="1"/>
</dbReference>
<gene>
    <name evidence="1" type="ORF">DS031_01995</name>
</gene>
<organism evidence="1 2">
    <name type="scientific">Bacillus taeanensis</name>
    <dbReference type="NCBI Taxonomy" id="273032"/>
    <lineage>
        <taxon>Bacteria</taxon>
        <taxon>Bacillati</taxon>
        <taxon>Bacillota</taxon>
        <taxon>Bacilli</taxon>
        <taxon>Bacillales</taxon>
        <taxon>Bacillaceae</taxon>
        <taxon>Bacillus</taxon>
    </lineage>
</organism>
<sequence>MISSFAYKILRNELIPELLGKEQEAILYWAGKALARKFPLQTIEDITHFFEKAAWGELHLTKDKKQEKHFEFIPKFENSSFKLEAGFLAEQIQQQTNFMTETFEQPKRKAMQFIVKSDRKDEAVTK</sequence>
<dbReference type="Proteomes" id="UP000253314">
    <property type="component" value="Unassembled WGS sequence"/>
</dbReference>
<protein>
    <submittedName>
        <fullName evidence="1">DUF2507 domain-containing protein</fullName>
    </submittedName>
</protein>
<accession>A0A366Y1D1</accession>
<dbReference type="InterPro" id="IPR024096">
    <property type="entry name" value="NO_sig/Golgi_transp_ligand-bd"/>
</dbReference>
<comment type="caution">
    <text evidence="1">The sequence shown here is derived from an EMBL/GenBank/DDBJ whole genome shotgun (WGS) entry which is preliminary data.</text>
</comment>
<proteinExistence type="predicted"/>
<dbReference type="SUPFAM" id="SSF111126">
    <property type="entry name" value="Ligand-binding domain in the NO signalling and Golgi transport"/>
    <property type="match status" value="1"/>
</dbReference>
<evidence type="ECO:0000313" key="1">
    <source>
        <dbReference type="EMBL" id="RBW71638.1"/>
    </source>
</evidence>
<evidence type="ECO:0000313" key="2">
    <source>
        <dbReference type="Proteomes" id="UP000253314"/>
    </source>
</evidence>
<reference evidence="1 2" key="1">
    <citation type="submission" date="2018-07" db="EMBL/GenBank/DDBJ databases">
        <title>Lottiidibacillus patelloidae gen. nov., sp. nov., isolated from the intestinal tract of a marine limpet and the reclassification of B. taeanensis BH030017T, B. algicola KMM 3737T and B. hwajinpoensis SW-72T as genus Lottiidibacillus.</title>
        <authorList>
            <person name="Liu R."/>
            <person name="Huang Z."/>
        </authorList>
    </citation>
    <scope>NUCLEOTIDE SEQUENCE [LARGE SCALE GENOMIC DNA]</scope>
    <source>
        <strain evidence="1 2">BH030017</strain>
    </source>
</reference>
<dbReference type="AlphaFoldDB" id="A0A366Y1D1"/>
<dbReference type="InterPro" id="IPR019642">
    <property type="entry name" value="DUF2507"/>
</dbReference>
<keyword evidence="2" id="KW-1185">Reference proteome</keyword>
<dbReference type="Pfam" id="PF10702">
    <property type="entry name" value="DUF2507"/>
    <property type="match status" value="1"/>
</dbReference>
<name>A0A366Y1D1_9BACI</name>